<keyword evidence="2" id="KW-0032">Aminotransferase</keyword>
<comment type="cofactor">
    <cofactor evidence="1">
        <name>pyridoxal 5'-phosphate</name>
        <dbReference type="ChEBI" id="CHEBI:597326"/>
    </cofactor>
</comment>
<dbReference type="PANTHER" id="PTHR42790:SF17">
    <property type="entry name" value="TRANSCRIPTIONAL REGULATOR, GNTR FAMILY"/>
    <property type="match status" value="1"/>
</dbReference>
<reference evidence="6 7" key="1">
    <citation type="submission" date="2021-03" db="EMBL/GenBank/DDBJ databases">
        <title>Genomic Encyclopedia of Type Strains, Phase IV (KMG-IV): sequencing the most valuable type-strain genomes for metagenomic binning, comparative biology and taxonomic classification.</title>
        <authorList>
            <person name="Goeker M."/>
        </authorList>
    </citation>
    <scope>NUCLEOTIDE SEQUENCE [LARGE SCALE GENOMIC DNA]</scope>
    <source>
        <strain evidence="6 7">DSM 28783</strain>
    </source>
</reference>
<dbReference type="CDD" id="cd00609">
    <property type="entry name" value="AAT_like"/>
    <property type="match status" value="1"/>
</dbReference>
<evidence type="ECO:0000259" key="5">
    <source>
        <dbReference type="Pfam" id="PF00155"/>
    </source>
</evidence>
<evidence type="ECO:0000256" key="2">
    <source>
        <dbReference type="ARBA" id="ARBA00022576"/>
    </source>
</evidence>
<name>A0ABS4KRD7_9CLOT</name>
<dbReference type="EMBL" id="JAGGLM010000002">
    <property type="protein sequence ID" value="MBP2032051.1"/>
    <property type="molecule type" value="Genomic_DNA"/>
</dbReference>
<dbReference type="InterPro" id="IPR015424">
    <property type="entry name" value="PyrdxlP-dep_Trfase"/>
</dbReference>
<proteinExistence type="predicted"/>
<dbReference type="Pfam" id="PF00155">
    <property type="entry name" value="Aminotran_1_2"/>
    <property type="match status" value="1"/>
</dbReference>
<keyword evidence="4" id="KW-0663">Pyridoxal phosphate</keyword>
<organism evidence="6 7">
    <name type="scientific">Clostridium algifaecis</name>
    <dbReference type="NCBI Taxonomy" id="1472040"/>
    <lineage>
        <taxon>Bacteria</taxon>
        <taxon>Bacillati</taxon>
        <taxon>Bacillota</taxon>
        <taxon>Clostridia</taxon>
        <taxon>Eubacteriales</taxon>
        <taxon>Clostridiaceae</taxon>
        <taxon>Clostridium</taxon>
    </lineage>
</organism>
<dbReference type="GO" id="GO:0003677">
    <property type="term" value="F:DNA binding"/>
    <property type="evidence" value="ECO:0007669"/>
    <property type="project" value="UniProtKB-KW"/>
</dbReference>
<gene>
    <name evidence="6" type="ORF">J2Z42_000716</name>
</gene>
<dbReference type="SUPFAM" id="SSF53383">
    <property type="entry name" value="PLP-dependent transferases"/>
    <property type="match status" value="1"/>
</dbReference>
<feature type="domain" description="Aminotransferase class I/classII large" evidence="5">
    <location>
        <begin position="4"/>
        <end position="161"/>
    </location>
</feature>
<dbReference type="Gene3D" id="3.90.1150.10">
    <property type="entry name" value="Aspartate Aminotransferase, domain 1"/>
    <property type="match status" value="1"/>
</dbReference>
<accession>A0ABS4KRD7</accession>
<evidence type="ECO:0000256" key="4">
    <source>
        <dbReference type="ARBA" id="ARBA00022898"/>
    </source>
</evidence>
<evidence type="ECO:0000313" key="6">
    <source>
        <dbReference type="EMBL" id="MBP2032051.1"/>
    </source>
</evidence>
<dbReference type="Gene3D" id="3.40.640.10">
    <property type="entry name" value="Type I PLP-dependent aspartate aminotransferase-like (Major domain)"/>
    <property type="match status" value="1"/>
</dbReference>
<evidence type="ECO:0000313" key="7">
    <source>
        <dbReference type="Proteomes" id="UP001519307"/>
    </source>
</evidence>
<keyword evidence="7" id="KW-1185">Reference proteome</keyword>
<dbReference type="InterPro" id="IPR015421">
    <property type="entry name" value="PyrdxlP-dep_Trfase_major"/>
</dbReference>
<keyword evidence="3" id="KW-0808">Transferase</keyword>
<dbReference type="PANTHER" id="PTHR42790">
    <property type="entry name" value="AMINOTRANSFERASE"/>
    <property type="match status" value="1"/>
</dbReference>
<dbReference type="Proteomes" id="UP001519307">
    <property type="component" value="Unassembled WGS sequence"/>
</dbReference>
<protein>
    <submittedName>
        <fullName evidence="6">DNA-binding transcriptional MocR family regulator</fullName>
    </submittedName>
</protein>
<sequence length="168" mass="19368">MDKNGDVLYIGTMSKVFAPGIRIGWIIGPETVIERLGDVKMQTDYGASSISQLITAEWISSGLYDEYMKKLRHDLKIRRDIALDMLEKNFCDIGAWNKPKGGFYIWLRIMNNMSIEKLFPMAYKEGILINPGSIYDFEKNEYIRLSYSYASIDDLKYGIKKLADIIKQ</sequence>
<dbReference type="InterPro" id="IPR050859">
    <property type="entry name" value="Class-I_PLP-dep_aminotransf"/>
</dbReference>
<dbReference type="InterPro" id="IPR004839">
    <property type="entry name" value="Aminotransferase_I/II_large"/>
</dbReference>
<keyword evidence="6" id="KW-0238">DNA-binding</keyword>
<dbReference type="InterPro" id="IPR015422">
    <property type="entry name" value="PyrdxlP-dep_Trfase_small"/>
</dbReference>
<evidence type="ECO:0000256" key="1">
    <source>
        <dbReference type="ARBA" id="ARBA00001933"/>
    </source>
</evidence>
<comment type="caution">
    <text evidence="6">The sequence shown here is derived from an EMBL/GenBank/DDBJ whole genome shotgun (WGS) entry which is preliminary data.</text>
</comment>
<evidence type="ECO:0000256" key="3">
    <source>
        <dbReference type="ARBA" id="ARBA00022679"/>
    </source>
</evidence>